<dbReference type="Gene3D" id="3.30.1310.10">
    <property type="entry name" value="Nucleoid-associated protein YbaB-like domain"/>
    <property type="match status" value="1"/>
</dbReference>
<keyword evidence="1 2" id="KW-0238">DNA-binding</keyword>
<evidence type="ECO:0000256" key="3">
    <source>
        <dbReference type="SAM" id="Coils"/>
    </source>
</evidence>
<comment type="subcellular location">
    <subcellularLocation>
        <location evidence="2">Cytoplasm</location>
        <location evidence="2">Nucleoid</location>
    </subcellularLocation>
</comment>
<evidence type="ECO:0000256" key="2">
    <source>
        <dbReference type="HAMAP-Rule" id="MF_00274"/>
    </source>
</evidence>
<dbReference type="RefSeq" id="WP_319976127.1">
    <property type="nucleotide sequence ID" value="NZ_JAXAVU010000008.1"/>
</dbReference>
<sequence>MQALLQQAQNMQQQMAEAQQQLAETQVTGNAGNGLVTATVTGGGELVNLTIDPKVVDPEDVETLQDLVITAIKNANASAQALVEQKLGPLAQGGLGGLLG</sequence>
<dbReference type="Proteomes" id="UP001285352">
    <property type="component" value="Unassembled WGS sequence"/>
</dbReference>
<organism evidence="4 5">
    <name type="scientific">Lentzea sokolovensis</name>
    <dbReference type="NCBI Taxonomy" id="3095429"/>
    <lineage>
        <taxon>Bacteria</taxon>
        <taxon>Bacillati</taxon>
        <taxon>Actinomycetota</taxon>
        <taxon>Actinomycetes</taxon>
        <taxon>Pseudonocardiales</taxon>
        <taxon>Pseudonocardiaceae</taxon>
        <taxon>Lentzea</taxon>
    </lineage>
</organism>
<reference evidence="4 5" key="1">
    <citation type="submission" date="2023-11" db="EMBL/GenBank/DDBJ databases">
        <title>Lentzea sokolovensis, sp. nov., Lentzea kristufkii, sp. nov., and Lentzea miocenensis, sp. nov., rare actinobacteria from Sokolov Coal Basin, Miocene lacustrine sediment, Czech Republic.</title>
        <authorList>
            <person name="Lara A."/>
            <person name="Kotroba L."/>
            <person name="Nouioui I."/>
            <person name="Neumann-Schaal M."/>
            <person name="Mast Y."/>
            <person name="Chronakova A."/>
        </authorList>
    </citation>
    <scope>NUCLEOTIDE SEQUENCE [LARGE SCALE GENOMIC DNA]</scope>
    <source>
        <strain evidence="4 5">BCCO 10_0061</strain>
    </source>
</reference>
<dbReference type="EMBL" id="JAXAVU010000008">
    <property type="protein sequence ID" value="MDX8143878.1"/>
    <property type="molecule type" value="Genomic_DNA"/>
</dbReference>
<keyword evidence="5" id="KW-1185">Reference proteome</keyword>
<feature type="coiled-coil region" evidence="3">
    <location>
        <begin position="1"/>
        <end position="28"/>
    </location>
</feature>
<dbReference type="InterPro" id="IPR036894">
    <property type="entry name" value="YbaB-like_sf"/>
</dbReference>
<dbReference type="NCBIfam" id="TIGR00103">
    <property type="entry name" value="DNA_YbaB_EbfC"/>
    <property type="match status" value="1"/>
</dbReference>
<keyword evidence="3" id="KW-0175">Coiled coil</keyword>
<dbReference type="PANTHER" id="PTHR33449:SF1">
    <property type="entry name" value="NUCLEOID-ASSOCIATED PROTEIN YBAB"/>
    <property type="match status" value="1"/>
</dbReference>
<keyword evidence="2" id="KW-0963">Cytoplasm</keyword>
<comment type="caution">
    <text evidence="4">The sequence shown here is derived from an EMBL/GenBank/DDBJ whole genome shotgun (WGS) entry which is preliminary data.</text>
</comment>
<gene>
    <name evidence="4" type="ORF">SK854_17270</name>
</gene>
<dbReference type="PANTHER" id="PTHR33449">
    <property type="entry name" value="NUCLEOID-ASSOCIATED PROTEIN YBAB"/>
    <property type="match status" value="1"/>
</dbReference>
<reference evidence="4 5" key="2">
    <citation type="submission" date="2023-11" db="EMBL/GenBank/DDBJ databases">
        <authorList>
            <person name="Lara A.C."/>
            <person name="Chronakova A."/>
        </authorList>
    </citation>
    <scope>NUCLEOTIDE SEQUENCE [LARGE SCALE GENOMIC DNA]</scope>
    <source>
        <strain evidence="4 5">BCCO 10_0061</strain>
    </source>
</reference>
<evidence type="ECO:0000256" key="1">
    <source>
        <dbReference type="ARBA" id="ARBA00023125"/>
    </source>
</evidence>
<dbReference type="PIRSF" id="PIRSF004555">
    <property type="entry name" value="UCP004555"/>
    <property type="match status" value="1"/>
</dbReference>
<proteinExistence type="inferred from homology"/>
<evidence type="ECO:0000313" key="4">
    <source>
        <dbReference type="EMBL" id="MDX8143878.1"/>
    </source>
</evidence>
<accession>A0ABU4UWI7</accession>
<dbReference type="Pfam" id="PF02575">
    <property type="entry name" value="YbaB_DNA_bd"/>
    <property type="match status" value="1"/>
</dbReference>
<dbReference type="InterPro" id="IPR004401">
    <property type="entry name" value="YbaB/EbfC"/>
</dbReference>
<protein>
    <recommendedName>
        <fullName evidence="2">Nucleoid-associated protein SK854_17270</fullName>
    </recommendedName>
</protein>
<name>A0ABU4UWI7_9PSEU</name>
<dbReference type="SUPFAM" id="SSF82607">
    <property type="entry name" value="YbaB-like"/>
    <property type="match status" value="1"/>
</dbReference>
<comment type="subunit">
    <text evidence="2">Homodimer.</text>
</comment>
<dbReference type="HAMAP" id="MF_00274">
    <property type="entry name" value="DNA_YbaB_EbfC"/>
    <property type="match status" value="1"/>
</dbReference>
<comment type="function">
    <text evidence="2">Binds to DNA and alters its conformation. May be involved in regulation of gene expression, nucleoid organization and DNA protection.</text>
</comment>
<evidence type="ECO:0000313" key="5">
    <source>
        <dbReference type="Proteomes" id="UP001285352"/>
    </source>
</evidence>
<comment type="similarity">
    <text evidence="2">Belongs to the YbaB/EbfC family.</text>
</comment>